<organism evidence="12 13">
    <name type="scientific">Pelomonas cellulosilytica</name>
    <dbReference type="NCBI Taxonomy" id="2906762"/>
    <lineage>
        <taxon>Bacteria</taxon>
        <taxon>Pseudomonadati</taxon>
        <taxon>Pseudomonadota</taxon>
        <taxon>Betaproteobacteria</taxon>
        <taxon>Burkholderiales</taxon>
        <taxon>Sphaerotilaceae</taxon>
        <taxon>Roseateles</taxon>
    </lineage>
</organism>
<dbReference type="CDD" id="cd00861">
    <property type="entry name" value="ProRS_anticodon_short"/>
    <property type="match status" value="1"/>
</dbReference>
<comment type="caution">
    <text evidence="12">The sequence shown here is derived from an EMBL/GenBank/DDBJ whole genome shotgun (WGS) entry which is preliminary data.</text>
</comment>
<dbReference type="CDD" id="cd00779">
    <property type="entry name" value="ProRS_core_prok"/>
    <property type="match status" value="1"/>
</dbReference>
<evidence type="ECO:0000256" key="6">
    <source>
        <dbReference type="ARBA" id="ARBA00022840"/>
    </source>
</evidence>
<dbReference type="Gene3D" id="3.40.50.800">
    <property type="entry name" value="Anticodon-binding domain"/>
    <property type="match status" value="1"/>
</dbReference>
<dbReference type="CDD" id="cd04334">
    <property type="entry name" value="ProRS-INS"/>
    <property type="match status" value="1"/>
</dbReference>
<dbReference type="InterPro" id="IPR004154">
    <property type="entry name" value="Anticodon-bd"/>
</dbReference>
<evidence type="ECO:0000256" key="5">
    <source>
        <dbReference type="ARBA" id="ARBA00022741"/>
    </source>
</evidence>
<keyword evidence="4 10" id="KW-0436">Ligase</keyword>
<dbReference type="Proteomes" id="UP001200741">
    <property type="component" value="Unassembled WGS sequence"/>
</dbReference>
<dbReference type="Pfam" id="PF03129">
    <property type="entry name" value="HGTP_anticodon"/>
    <property type="match status" value="1"/>
</dbReference>
<protein>
    <recommendedName>
        <fullName evidence="10">Proline--tRNA ligase</fullName>
        <ecNumber evidence="10">6.1.1.15</ecNumber>
    </recommendedName>
    <alternativeName>
        <fullName evidence="10">Prolyl-tRNA synthetase</fullName>
        <shortName evidence="10">ProRS</shortName>
    </alternativeName>
</protein>
<keyword evidence="5 10" id="KW-0547">Nucleotide-binding</keyword>
<dbReference type="InterPro" id="IPR002316">
    <property type="entry name" value="Pro-tRNA-ligase_IIa"/>
</dbReference>
<keyword evidence="13" id="KW-1185">Reference proteome</keyword>
<evidence type="ECO:0000256" key="10">
    <source>
        <dbReference type="HAMAP-Rule" id="MF_01569"/>
    </source>
</evidence>
<dbReference type="PANTHER" id="PTHR42753">
    <property type="entry name" value="MITOCHONDRIAL RIBOSOME PROTEIN L39/PROLYL-TRNA LIGASE FAMILY MEMBER"/>
    <property type="match status" value="1"/>
</dbReference>
<dbReference type="InterPro" id="IPR036621">
    <property type="entry name" value="Anticodon-bd_dom_sf"/>
</dbReference>
<evidence type="ECO:0000256" key="2">
    <source>
        <dbReference type="ARBA" id="ARBA00011738"/>
    </source>
</evidence>
<keyword evidence="7 10" id="KW-0648">Protein biosynthesis</keyword>
<dbReference type="EMBL" id="JAJTWU010000001">
    <property type="protein sequence ID" value="MCE4552949.1"/>
    <property type="molecule type" value="Genomic_DNA"/>
</dbReference>
<dbReference type="GO" id="GO:0004827">
    <property type="term" value="F:proline-tRNA ligase activity"/>
    <property type="evidence" value="ECO:0007669"/>
    <property type="project" value="UniProtKB-EC"/>
</dbReference>
<comment type="catalytic activity">
    <reaction evidence="9 10">
        <text>tRNA(Pro) + L-proline + ATP = L-prolyl-tRNA(Pro) + AMP + diphosphate</text>
        <dbReference type="Rhea" id="RHEA:14305"/>
        <dbReference type="Rhea" id="RHEA-COMP:9700"/>
        <dbReference type="Rhea" id="RHEA-COMP:9702"/>
        <dbReference type="ChEBI" id="CHEBI:30616"/>
        <dbReference type="ChEBI" id="CHEBI:33019"/>
        <dbReference type="ChEBI" id="CHEBI:60039"/>
        <dbReference type="ChEBI" id="CHEBI:78442"/>
        <dbReference type="ChEBI" id="CHEBI:78532"/>
        <dbReference type="ChEBI" id="CHEBI:456215"/>
        <dbReference type="EC" id="6.1.1.15"/>
    </reaction>
</comment>
<dbReference type="InterPro" id="IPR023717">
    <property type="entry name" value="Pro-tRNA-Synthase_IIa_type1"/>
</dbReference>
<dbReference type="PIRSF" id="PIRSF001535">
    <property type="entry name" value="ProRS_1"/>
    <property type="match status" value="1"/>
</dbReference>
<comment type="subcellular location">
    <subcellularLocation>
        <location evidence="1 10">Cytoplasm</location>
    </subcellularLocation>
</comment>
<dbReference type="PRINTS" id="PR01046">
    <property type="entry name" value="TRNASYNTHPRO"/>
</dbReference>
<comment type="function">
    <text evidence="10">Catalyzes the attachment of proline to tRNA(Pro) in a two-step reaction: proline is first activated by ATP to form Pro-AMP and then transferred to the acceptor end of tRNA(Pro). As ProRS can inadvertently accommodate and process non-cognate amino acids such as alanine and cysteine, to avoid such errors it has two additional distinct editing activities against alanine. One activity is designated as 'pretransfer' editing and involves the tRNA(Pro)-independent hydrolysis of activated Ala-AMP. The other activity is designated 'posttransfer' editing and involves deacylation of mischarged Ala-tRNA(Pro). The misacylated Cys-tRNA(Pro) is not edited by ProRS.</text>
</comment>
<keyword evidence="8 10" id="KW-0030">Aminoacyl-tRNA synthetase</keyword>
<evidence type="ECO:0000256" key="9">
    <source>
        <dbReference type="ARBA" id="ARBA00047671"/>
    </source>
</evidence>
<evidence type="ECO:0000256" key="8">
    <source>
        <dbReference type="ARBA" id="ARBA00023146"/>
    </source>
</evidence>
<evidence type="ECO:0000259" key="11">
    <source>
        <dbReference type="PROSITE" id="PS50862"/>
    </source>
</evidence>
<keyword evidence="3 10" id="KW-0963">Cytoplasm</keyword>
<dbReference type="Pfam" id="PF00587">
    <property type="entry name" value="tRNA-synt_2b"/>
    <property type="match status" value="1"/>
</dbReference>
<comment type="domain">
    <text evidence="10">Consists of three domains: the N-terminal catalytic domain, the editing domain and the C-terminal anticodon-binding domain.</text>
</comment>
<evidence type="ECO:0000256" key="1">
    <source>
        <dbReference type="ARBA" id="ARBA00004496"/>
    </source>
</evidence>
<dbReference type="InterPro" id="IPR007214">
    <property type="entry name" value="YbaK/aa-tRNA-synth-assoc-dom"/>
</dbReference>
<proteinExistence type="inferred from homology"/>
<dbReference type="PANTHER" id="PTHR42753:SF2">
    <property type="entry name" value="PROLINE--TRNA LIGASE"/>
    <property type="match status" value="1"/>
</dbReference>
<dbReference type="NCBIfam" id="NF006625">
    <property type="entry name" value="PRK09194.1"/>
    <property type="match status" value="1"/>
</dbReference>
<dbReference type="Gene3D" id="3.90.960.10">
    <property type="entry name" value="YbaK/aminoacyl-tRNA synthetase-associated domain"/>
    <property type="match status" value="1"/>
</dbReference>
<dbReference type="InterPro" id="IPR050062">
    <property type="entry name" value="Pro-tRNA_synthetase"/>
</dbReference>
<dbReference type="InterPro" id="IPR006195">
    <property type="entry name" value="aa-tRNA-synth_II"/>
</dbReference>
<dbReference type="InterPro" id="IPR044140">
    <property type="entry name" value="ProRS_anticodon_short"/>
</dbReference>
<dbReference type="Pfam" id="PF04073">
    <property type="entry name" value="tRNA_edit"/>
    <property type="match status" value="1"/>
</dbReference>
<comment type="subunit">
    <text evidence="2 10">Homodimer.</text>
</comment>
<dbReference type="PROSITE" id="PS50862">
    <property type="entry name" value="AA_TRNA_LIGASE_II"/>
    <property type="match status" value="1"/>
</dbReference>
<dbReference type="SUPFAM" id="SSF55681">
    <property type="entry name" value="Class II aaRS and biotin synthetases"/>
    <property type="match status" value="1"/>
</dbReference>
<comment type="similarity">
    <text evidence="10">Belongs to the class-II aminoacyl-tRNA synthetase family. ProS type 1 subfamily.</text>
</comment>
<dbReference type="HAMAP" id="MF_01569">
    <property type="entry name" value="Pro_tRNA_synth_type1"/>
    <property type="match status" value="1"/>
</dbReference>
<keyword evidence="6 10" id="KW-0067">ATP-binding</keyword>
<dbReference type="InterPro" id="IPR033730">
    <property type="entry name" value="ProRS_core_prok"/>
</dbReference>
<dbReference type="InterPro" id="IPR045864">
    <property type="entry name" value="aa-tRNA-synth_II/BPL/LPL"/>
</dbReference>
<feature type="domain" description="Aminoacyl-transfer RNA synthetases class-II family profile" evidence="11">
    <location>
        <begin position="33"/>
        <end position="476"/>
    </location>
</feature>
<evidence type="ECO:0000256" key="4">
    <source>
        <dbReference type="ARBA" id="ARBA00022598"/>
    </source>
</evidence>
<dbReference type="InterPro" id="IPR004500">
    <property type="entry name" value="Pro-tRNA-synth_IIa_bac-type"/>
</dbReference>
<reference evidence="12 13" key="1">
    <citation type="submission" date="2021-12" db="EMBL/GenBank/DDBJ databases">
        <title>Genome seq of P8.</title>
        <authorList>
            <person name="Seo T."/>
        </authorList>
    </citation>
    <scope>NUCLEOTIDE SEQUENCE [LARGE SCALE GENOMIC DNA]</scope>
    <source>
        <strain evidence="12 13">P8</strain>
    </source>
</reference>
<dbReference type="RefSeq" id="WP_233369661.1">
    <property type="nucleotide sequence ID" value="NZ_JAJTWU010000001.1"/>
</dbReference>
<dbReference type="InterPro" id="IPR002314">
    <property type="entry name" value="aa-tRNA-synt_IIb"/>
</dbReference>
<name>A0ABS8XJB2_9BURK</name>
<dbReference type="SUPFAM" id="SSF52954">
    <property type="entry name" value="Class II aaRS ABD-related"/>
    <property type="match status" value="1"/>
</dbReference>
<dbReference type="InterPro" id="IPR036754">
    <property type="entry name" value="YbaK/aa-tRNA-synt-asso_dom_sf"/>
</dbReference>
<evidence type="ECO:0000313" key="13">
    <source>
        <dbReference type="Proteomes" id="UP001200741"/>
    </source>
</evidence>
<sequence length="580" mass="63719">MKASQFFISTLKEAPADAEVVSHQLMMRAGMIKRLGAGIYNYMPMGLRVIRKVEKIIREEMDAAGAVELLMPVVQPAELWMESGRFQAYGPELMRIKDRHGRDFIVQPTSEEAITDIARQELRSYRQLPKNFYHIQTKFRDERRPRFGLMRGREFTMKDAYSFDRDVESAGRSYDNMYAAYRKIFDRFGLQYRAVAADTGSIGGERSHEFQVIAETGEDAIVYCPTSDYAANIELAEAVALLPSRGAATQVLTKTRTQGKSTCEDVAALLSLPLAQTVKSLVLATDELDQHGSIVKTQVWLLLVRGDHDLNEVKAGKVEGLKGGFRFATVAEIEDHFGCKPGYLGPIGAKGVKVVADRTVAVMSDFVCGANEADFHLTGVNWGRDLPEPDLVADIRNVVAGDPSPDGQGVLAIQRGIEVGHVFYLGTKYSAAMNANFLDENGKPKLLEMGCYGIGVTRILGAAIEQNHDARGIIWPDSIAPFTVVICPIGADRSADVKAAADRLYGELKALGVDVLLDDRGERPGAMFADWELIGIPHRVVLGDRGLKEGQVEYQGRRDEAATKLAVGDVVGHLKGLLKL</sequence>
<dbReference type="SUPFAM" id="SSF55826">
    <property type="entry name" value="YbaK/ProRS associated domain"/>
    <property type="match status" value="1"/>
</dbReference>
<evidence type="ECO:0000256" key="3">
    <source>
        <dbReference type="ARBA" id="ARBA00022490"/>
    </source>
</evidence>
<dbReference type="EC" id="6.1.1.15" evidence="10"/>
<dbReference type="NCBIfam" id="TIGR00409">
    <property type="entry name" value="proS_fam_II"/>
    <property type="match status" value="1"/>
</dbReference>
<gene>
    <name evidence="10" type="primary">proS</name>
    <name evidence="12" type="ORF">LXT13_00615</name>
</gene>
<evidence type="ECO:0000313" key="12">
    <source>
        <dbReference type="EMBL" id="MCE4552949.1"/>
    </source>
</evidence>
<dbReference type="Gene3D" id="3.30.930.10">
    <property type="entry name" value="Bira Bifunctional Protein, Domain 2"/>
    <property type="match status" value="2"/>
</dbReference>
<evidence type="ECO:0000256" key="7">
    <source>
        <dbReference type="ARBA" id="ARBA00022917"/>
    </source>
</evidence>
<accession>A0ABS8XJB2</accession>